<dbReference type="OrthoDB" id="174652at2"/>
<reference evidence="19 20" key="1">
    <citation type="submission" date="2017-09" db="EMBL/GenBank/DDBJ databases">
        <title>Genomics of the genus Arcobacter.</title>
        <authorList>
            <person name="Perez-Cataluna A."/>
            <person name="Figueras M.J."/>
            <person name="Salas-Masso N."/>
        </authorList>
    </citation>
    <scope>NUCLEOTIDE SEQUENCE [LARGE SCALE GENOMIC DNA]</scope>
    <source>
        <strain evidence="19 20">F156-34</strain>
    </source>
</reference>
<dbReference type="GO" id="GO:0015344">
    <property type="term" value="F:siderophore uptake transmembrane transporter activity"/>
    <property type="evidence" value="ECO:0007669"/>
    <property type="project" value="TreeGrafter"/>
</dbReference>
<dbReference type="CDD" id="cd01347">
    <property type="entry name" value="ligand_gated_channel"/>
    <property type="match status" value="1"/>
</dbReference>
<keyword evidence="10 15" id="KW-0798">TonB box</keyword>
<evidence type="ECO:0000256" key="10">
    <source>
        <dbReference type="ARBA" id="ARBA00023077"/>
    </source>
</evidence>
<feature type="domain" description="TonB-dependent receptor plug" evidence="18">
    <location>
        <begin position="69"/>
        <end position="163"/>
    </location>
</feature>
<evidence type="ECO:0000256" key="11">
    <source>
        <dbReference type="ARBA" id="ARBA00023136"/>
    </source>
</evidence>
<evidence type="ECO:0000256" key="2">
    <source>
        <dbReference type="ARBA" id="ARBA00009810"/>
    </source>
</evidence>
<evidence type="ECO:0000313" key="20">
    <source>
        <dbReference type="Proteomes" id="UP000289718"/>
    </source>
</evidence>
<sequence>MKYKKILKISIFTALALQMQVLADEVKKDLVKDSKSLGTVEVVSSNNSEDTNSYTIDSMNTSTKLSLSVRDTPQSVKVLTNEYIEDLGVSSYQDLLNNVTGVTLNRWDERLYPTARGFDIDYYQLDGIPTYSISSSDPDLSIYDRVEIVKGANGLMTGAGNPALSLNFIRKHANSKELKGDINLSVGSWENYSSTVDISGPLNSDGSIRGRLVAKHEDKNSYMDFYEKTTDVLYGVVDMDLTDTTYLSIGASYEKLDRSGIRWGGLPAFYSDGTRTDFDRSKTVTSDWTYWNQKTKSIYLDLKQYVYNDISLNLNYTRRQIYDDTALLYFGGTVDKDTNLGVGYTPLAYSNDSYNKENNIDIYTSIPFDFNKLGHEIIAGFSYNKYQTVSNYSGYPSTGVSTLDFNNINISAPSMDYSYPTTPDDTIQTGTYLVGKFSLMEQLKLIAGVRLTNWKYENDEGNGNREFKNEVTPYVGLIYDLNENHSIYASYTDIFKPQNNKDENGDYLDPKSGESYETGIKGEYFDNKLNAALSLFRIEQDNVAEKIDGVFVPGTTDSAYKAVKGVVSKGFEIELDGEITDNWNLNFGIAYFKAENANGEKVSTDSSQTTANLFTKYTINDFSIGGGVNYKSKYYTGTGATQVTQDSFFLANAMASYKVNKNIKLQLNVNNIFDKKYYSGIGANSMVYGDPRNATLTLKYTF</sequence>
<dbReference type="InterPro" id="IPR012910">
    <property type="entry name" value="Plug_dom"/>
</dbReference>
<evidence type="ECO:0000256" key="15">
    <source>
        <dbReference type="RuleBase" id="RU003357"/>
    </source>
</evidence>
<protein>
    <submittedName>
        <fullName evidence="19">TonB-dependent siderophore receptor</fullName>
    </submittedName>
</protein>
<dbReference type="PANTHER" id="PTHR32552:SF74">
    <property type="entry name" value="HYDROXAMATE SIDEROPHORE RECEPTOR FHUE"/>
    <property type="match status" value="1"/>
</dbReference>
<feature type="domain" description="TonB-dependent receptor-like beta-barrel" evidence="17">
    <location>
        <begin position="271"/>
        <end position="672"/>
    </location>
</feature>
<dbReference type="InterPro" id="IPR000531">
    <property type="entry name" value="Beta-barrel_TonB"/>
</dbReference>
<keyword evidence="12 19" id="KW-0675">Receptor</keyword>
<evidence type="ECO:0000256" key="5">
    <source>
        <dbReference type="ARBA" id="ARBA00022496"/>
    </source>
</evidence>
<dbReference type="InterPro" id="IPR010105">
    <property type="entry name" value="TonB_sidphr_rcpt"/>
</dbReference>
<comment type="similarity">
    <text evidence="2 14 15">Belongs to the TonB-dependent receptor family.</text>
</comment>
<evidence type="ECO:0000256" key="7">
    <source>
        <dbReference type="ARBA" id="ARBA00022729"/>
    </source>
</evidence>
<evidence type="ECO:0000256" key="8">
    <source>
        <dbReference type="ARBA" id="ARBA00023004"/>
    </source>
</evidence>
<dbReference type="PROSITE" id="PS01156">
    <property type="entry name" value="TONB_DEPENDENT_REC_2"/>
    <property type="match status" value="1"/>
</dbReference>
<dbReference type="Pfam" id="PF07715">
    <property type="entry name" value="Plug"/>
    <property type="match status" value="1"/>
</dbReference>
<evidence type="ECO:0000256" key="1">
    <source>
        <dbReference type="ARBA" id="ARBA00004571"/>
    </source>
</evidence>
<dbReference type="InterPro" id="IPR036942">
    <property type="entry name" value="Beta-barrel_TonB_sf"/>
</dbReference>
<comment type="caution">
    <text evidence="19">The sequence shown here is derived from an EMBL/GenBank/DDBJ whole genome shotgun (WGS) entry which is preliminary data.</text>
</comment>
<dbReference type="PROSITE" id="PS52016">
    <property type="entry name" value="TONB_DEPENDENT_REC_3"/>
    <property type="match status" value="1"/>
</dbReference>
<keyword evidence="5" id="KW-0410">Iron transport</keyword>
<evidence type="ECO:0000256" key="14">
    <source>
        <dbReference type="PROSITE-ProRule" id="PRU01360"/>
    </source>
</evidence>
<comment type="subcellular location">
    <subcellularLocation>
        <location evidence="1 14">Cell outer membrane</location>
        <topology evidence="1 14">Multi-pass membrane protein</topology>
    </subcellularLocation>
</comment>
<keyword evidence="6 14" id="KW-0812">Transmembrane</keyword>
<dbReference type="InterPro" id="IPR037066">
    <property type="entry name" value="Plug_dom_sf"/>
</dbReference>
<dbReference type="InterPro" id="IPR039426">
    <property type="entry name" value="TonB-dep_rcpt-like"/>
</dbReference>
<dbReference type="RefSeq" id="WP_129061069.1">
    <property type="nucleotide sequence ID" value="NZ_NXIE01000002.1"/>
</dbReference>
<organism evidence="19 20">
    <name type="scientific">Halarcobacter mediterraneus</name>
    <dbReference type="NCBI Taxonomy" id="2023153"/>
    <lineage>
        <taxon>Bacteria</taxon>
        <taxon>Pseudomonadati</taxon>
        <taxon>Campylobacterota</taxon>
        <taxon>Epsilonproteobacteria</taxon>
        <taxon>Campylobacterales</taxon>
        <taxon>Arcobacteraceae</taxon>
        <taxon>Halarcobacter</taxon>
    </lineage>
</organism>
<evidence type="ECO:0000256" key="13">
    <source>
        <dbReference type="ARBA" id="ARBA00023237"/>
    </source>
</evidence>
<dbReference type="InterPro" id="IPR010917">
    <property type="entry name" value="TonB_rcpt_CS"/>
</dbReference>
<dbReference type="Proteomes" id="UP000289718">
    <property type="component" value="Unassembled WGS sequence"/>
</dbReference>
<evidence type="ECO:0000256" key="9">
    <source>
        <dbReference type="ARBA" id="ARBA00023065"/>
    </source>
</evidence>
<dbReference type="EMBL" id="NXIE01000002">
    <property type="protein sequence ID" value="RXK13248.1"/>
    <property type="molecule type" value="Genomic_DNA"/>
</dbReference>
<accession>A0A4Q1AWN9</accession>
<keyword evidence="7 16" id="KW-0732">Signal</keyword>
<evidence type="ECO:0000259" key="17">
    <source>
        <dbReference type="Pfam" id="PF00593"/>
    </source>
</evidence>
<evidence type="ECO:0000256" key="4">
    <source>
        <dbReference type="ARBA" id="ARBA00022452"/>
    </source>
</evidence>
<evidence type="ECO:0000256" key="3">
    <source>
        <dbReference type="ARBA" id="ARBA00022448"/>
    </source>
</evidence>
<dbReference type="Gene3D" id="2.40.170.20">
    <property type="entry name" value="TonB-dependent receptor, beta-barrel domain"/>
    <property type="match status" value="1"/>
</dbReference>
<dbReference type="NCBIfam" id="TIGR01783">
    <property type="entry name" value="TonB-siderophor"/>
    <property type="match status" value="1"/>
</dbReference>
<dbReference type="Gene3D" id="2.170.130.10">
    <property type="entry name" value="TonB-dependent receptor, plug domain"/>
    <property type="match status" value="1"/>
</dbReference>
<evidence type="ECO:0000256" key="16">
    <source>
        <dbReference type="SAM" id="SignalP"/>
    </source>
</evidence>
<gene>
    <name evidence="19" type="ORF">CP965_05460</name>
</gene>
<dbReference type="GO" id="GO:0038023">
    <property type="term" value="F:signaling receptor activity"/>
    <property type="evidence" value="ECO:0007669"/>
    <property type="project" value="InterPro"/>
</dbReference>
<name>A0A4Q1AWN9_9BACT</name>
<proteinExistence type="inferred from homology"/>
<evidence type="ECO:0000259" key="18">
    <source>
        <dbReference type="Pfam" id="PF07715"/>
    </source>
</evidence>
<feature type="chain" id="PRO_5020365959" evidence="16">
    <location>
        <begin position="24"/>
        <end position="702"/>
    </location>
</feature>
<keyword evidence="20" id="KW-1185">Reference proteome</keyword>
<keyword evidence="8" id="KW-0408">Iron</keyword>
<dbReference type="PANTHER" id="PTHR32552">
    <property type="entry name" value="FERRICHROME IRON RECEPTOR-RELATED"/>
    <property type="match status" value="1"/>
</dbReference>
<keyword evidence="11 14" id="KW-0472">Membrane</keyword>
<dbReference type="GO" id="GO:0015891">
    <property type="term" value="P:siderophore transport"/>
    <property type="evidence" value="ECO:0007669"/>
    <property type="project" value="InterPro"/>
</dbReference>
<keyword evidence="3 14" id="KW-0813">Transport</keyword>
<dbReference type="SUPFAM" id="SSF56935">
    <property type="entry name" value="Porins"/>
    <property type="match status" value="1"/>
</dbReference>
<dbReference type="AlphaFoldDB" id="A0A4Q1AWN9"/>
<feature type="signal peptide" evidence="16">
    <location>
        <begin position="1"/>
        <end position="23"/>
    </location>
</feature>
<evidence type="ECO:0000256" key="6">
    <source>
        <dbReference type="ARBA" id="ARBA00022692"/>
    </source>
</evidence>
<evidence type="ECO:0000313" key="19">
    <source>
        <dbReference type="EMBL" id="RXK13248.1"/>
    </source>
</evidence>
<evidence type="ECO:0000256" key="12">
    <source>
        <dbReference type="ARBA" id="ARBA00023170"/>
    </source>
</evidence>
<keyword evidence="9" id="KW-0406">Ion transport</keyword>
<dbReference type="Pfam" id="PF00593">
    <property type="entry name" value="TonB_dep_Rec_b-barrel"/>
    <property type="match status" value="1"/>
</dbReference>
<keyword evidence="4 14" id="KW-1134">Transmembrane beta strand</keyword>
<keyword evidence="13 14" id="KW-0998">Cell outer membrane</keyword>
<dbReference type="GO" id="GO:0009279">
    <property type="term" value="C:cell outer membrane"/>
    <property type="evidence" value="ECO:0007669"/>
    <property type="project" value="UniProtKB-SubCell"/>
</dbReference>